<gene>
    <name evidence="1" type="ORF">GALL_419500</name>
</gene>
<protein>
    <submittedName>
        <fullName evidence="1">Uncharacterized protein</fullName>
    </submittedName>
</protein>
<proteinExistence type="predicted"/>
<comment type="caution">
    <text evidence="1">The sequence shown here is derived from an EMBL/GenBank/DDBJ whole genome shotgun (WGS) entry which is preliminary data.</text>
</comment>
<reference evidence="1" key="1">
    <citation type="submission" date="2016-10" db="EMBL/GenBank/DDBJ databases">
        <title>Sequence of Gallionella enrichment culture.</title>
        <authorList>
            <person name="Poehlein A."/>
            <person name="Muehling M."/>
            <person name="Daniel R."/>
        </authorList>
    </citation>
    <scope>NUCLEOTIDE SEQUENCE</scope>
</reference>
<name>A0A1J5QK46_9ZZZZ</name>
<dbReference type="AlphaFoldDB" id="A0A1J5QK46"/>
<evidence type="ECO:0000313" key="1">
    <source>
        <dbReference type="EMBL" id="OIQ76373.1"/>
    </source>
</evidence>
<accession>A0A1J5QK46</accession>
<organism evidence="1">
    <name type="scientific">mine drainage metagenome</name>
    <dbReference type="NCBI Taxonomy" id="410659"/>
    <lineage>
        <taxon>unclassified sequences</taxon>
        <taxon>metagenomes</taxon>
        <taxon>ecological metagenomes</taxon>
    </lineage>
</organism>
<sequence>MTSGSEGISGEVQMTLIFSKSVGCTIFRRSMLSVLFVATSTWPLATAMALDSWLALRVTLKNVLGSTLCLANT</sequence>
<dbReference type="EMBL" id="MLJW01001887">
    <property type="protein sequence ID" value="OIQ76373.1"/>
    <property type="molecule type" value="Genomic_DNA"/>
</dbReference>